<accession>A0AAW1QPN1</accession>
<dbReference type="SUPFAM" id="SSF56112">
    <property type="entry name" value="Protein kinase-like (PK-like)"/>
    <property type="match status" value="1"/>
</dbReference>
<evidence type="ECO:0000256" key="10">
    <source>
        <dbReference type="ARBA" id="ARBA00022989"/>
    </source>
</evidence>
<dbReference type="Pfam" id="PF00069">
    <property type="entry name" value="Pkinase"/>
    <property type="match status" value="1"/>
</dbReference>
<dbReference type="Pfam" id="PF06479">
    <property type="entry name" value="Ribonuc_2-5A"/>
    <property type="match status" value="1"/>
</dbReference>
<dbReference type="GO" id="GO:0036498">
    <property type="term" value="P:IRE1-mediated unfolded protein response"/>
    <property type="evidence" value="ECO:0007669"/>
    <property type="project" value="TreeGrafter"/>
</dbReference>
<name>A0AAW1QPN1_9CHLO</name>
<feature type="domain" description="KEN" evidence="16">
    <location>
        <begin position="904"/>
        <end position="1035"/>
    </location>
</feature>
<dbReference type="Gene3D" id="3.30.200.20">
    <property type="entry name" value="Phosphorylase Kinase, domain 1"/>
    <property type="match status" value="1"/>
</dbReference>
<evidence type="ECO:0000256" key="8">
    <source>
        <dbReference type="ARBA" id="ARBA00022777"/>
    </source>
</evidence>
<dbReference type="Proteomes" id="UP001489004">
    <property type="component" value="Unassembled WGS sequence"/>
</dbReference>
<dbReference type="AlphaFoldDB" id="A0AAW1QPN1"/>
<dbReference type="GO" id="GO:1990604">
    <property type="term" value="C:IRE1-TRAF2-ASK1 complex"/>
    <property type="evidence" value="ECO:0007669"/>
    <property type="project" value="TreeGrafter"/>
</dbReference>
<feature type="domain" description="Protein kinase" evidence="15">
    <location>
        <begin position="640"/>
        <end position="901"/>
    </location>
</feature>
<keyword evidence="11" id="KW-0472">Membrane</keyword>
<evidence type="ECO:0000256" key="1">
    <source>
        <dbReference type="ARBA" id="ARBA00004479"/>
    </source>
</evidence>
<keyword evidence="8" id="KW-0418">Kinase</keyword>
<sequence length="1120" mass="121270">MTPFRAHLLLLLVGLQVCGQAAAVPAAPVQRLPRPDEGHDPAPPFVRPDDPLLVSLLDGSLAALDSETGEQLWRFDSGSPLVSASGTASKQQAGRRPHTIFPGADGALYSYHSDGALERGVERLPLSVPELVDGSPSMSRDGALVLGSRTSSVYILDSSTGKLVRALLEFGGTLAEVDSYIGGPPGEGEVRKVVDPQNALIMGRHDYVIRSVDAETGEERWNVTYARMQRLTPPRRDQGQEWPDLAGPLDQLGPTEAGLLGMAAGPDNTLVRYDPLSGEARWTVSFNTPAVAAYTSLGIGLLLHGQQGMPALPNDVLAAGHPPRDQASLGAVMVGSLRGSLYALPASHWTPPPALVPADWEKGSDLVGQAGAAGGEGQLVALSLDHARDDDSLWTCPLGMHSINETPPQRQFFLPSAAQPNAQRANELREPKDHLRRSAPHVSGRSWLHVAGAGVAGAAIAWLINYIYWSGKPKATATMTHPAEGVTQMTVDYSGTQQDMQRQREETDVTFPAPDDSKIRDATGSGLENIPEQGVFEPDPTKPNGRRKKARNPRFSNRMNGVLQQSDAQNMAQPSANGSVAQSLNVQNALSEDMIGRASLASNGHDRVSNSSGSSGSGTSSTIRAREERDGVIYVGRMQVFKSEELGRGSNGTIVYGGSLEGRRVAVKRMQVEFVDQARKEIGVLVLSDEHPNVIRCFAMEEDSEFVYLALERCRDSLADRLSPAGQPHAFVAPDGLPTQFAMQIAEDVGRGLLALHERGIVHRDLKPHNVLLTEGRRAKLSDMGLCKQLVPEQSSFDSAGAGGSSGWQAPETMVSRSGGDMRLGKGVDVFSFGLILFYCLTGGRHAFGEFYEREWNILQGRPNLRPIQHMAEAHNLIAALLAKDPKKRPSMRAVMAHPMWWPPATRLAFLIHTSDRVENEDREEDQTLLRVLERCAPDAVGQDWAARLEGELLANLGRYRKYNRSSLRDLLRVVRNKHNHFREMPEALQHKLAPVPEGFLGYFTSRFPQLLLTTYAFALHHCAHEPPLNRYFAEGAHDFAFVADPAGPAAKPRPEPLSAGLPVISERAGSAPATASANEESAQPPLQDNERAKSAPVPNVAIPAVPEQTHEPKSMYSSG</sequence>
<dbReference type="EMBL" id="JALJOR010000002">
    <property type="protein sequence ID" value="KAK9823205.1"/>
    <property type="molecule type" value="Genomic_DNA"/>
</dbReference>
<dbReference type="PROSITE" id="PS51392">
    <property type="entry name" value="KEN"/>
    <property type="match status" value="1"/>
</dbReference>
<dbReference type="SUPFAM" id="SSF50998">
    <property type="entry name" value="Quinoprotein alcohol dehydrogenase-like"/>
    <property type="match status" value="1"/>
</dbReference>
<keyword evidence="9 12" id="KW-0067">ATP-binding</keyword>
<keyword evidence="5" id="KW-0812">Transmembrane</keyword>
<feature type="compositionally biased region" description="Low complexity" evidence="13">
    <location>
        <begin position="1096"/>
        <end position="1107"/>
    </location>
</feature>
<evidence type="ECO:0000313" key="17">
    <source>
        <dbReference type="EMBL" id="KAK9823205.1"/>
    </source>
</evidence>
<dbReference type="EC" id="2.7.11.1" evidence="2"/>
<keyword evidence="4" id="KW-0808">Transferase</keyword>
<dbReference type="SMART" id="SM00580">
    <property type="entry name" value="PUG"/>
    <property type="match status" value="1"/>
</dbReference>
<evidence type="ECO:0000256" key="12">
    <source>
        <dbReference type="PROSITE-ProRule" id="PRU10141"/>
    </source>
</evidence>
<dbReference type="InterPro" id="IPR011047">
    <property type="entry name" value="Quinoprotein_ADH-like_sf"/>
</dbReference>
<dbReference type="InterPro" id="IPR011009">
    <property type="entry name" value="Kinase-like_dom_sf"/>
</dbReference>
<dbReference type="Gene3D" id="2.130.10.10">
    <property type="entry name" value="YVTN repeat-like/Quinoprotein amine dehydrogenase"/>
    <property type="match status" value="1"/>
</dbReference>
<dbReference type="CDD" id="cd10422">
    <property type="entry name" value="RNase_Ire1"/>
    <property type="match status" value="1"/>
</dbReference>
<evidence type="ECO:0000259" key="15">
    <source>
        <dbReference type="PROSITE" id="PS50011"/>
    </source>
</evidence>
<dbReference type="InterPro" id="IPR015943">
    <property type="entry name" value="WD40/YVTN_repeat-like_dom_sf"/>
</dbReference>
<dbReference type="PROSITE" id="PS00108">
    <property type="entry name" value="PROTEIN_KINASE_ST"/>
    <property type="match status" value="1"/>
</dbReference>
<dbReference type="PANTHER" id="PTHR13954">
    <property type="entry name" value="IRE1-RELATED"/>
    <property type="match status" value="1"/>
</dbReference>
<evidence type="ECO:0000256" key="3">
    <source>
        <dbReference type="ARBA" id="ARBA00022527"/>
    </source>
</evidence>
<feature type="region of interest" description="Disordered" evidence="13">
    <location>
        <begin position="422"/>
        <end position="442"/>
    </location>
</feature>
<evidence type="ECO:0000256" key="7">
    <source>
        <dbReference type="ARBA" id="ARBA00022741"/>
    </source>
</evidence>
<feature type="region of interest" description="Disordered" evidence="13">
    <location>
        <begin position="505"/>
        <end position="558"/>
    </location>
</feature>
<dbReference type="InterPro" id="IPR045133">
    <property type="entry name" value="IRE1/2-like"/>
</dbReference>
<protein>
    <recommendedName>
        <fullName evidence="2">non-specific serine/threonine protein kinase</fullName>
        <ecNumber evidence="2">2.7.11.1</ecNumber>
    </recommendedName>
</protein>
<feature type="compositionally biased region" description="Polar residues" evidence="13">
    <location>
        <begin position="1074"/>
        <end position="1087"/>
    </location>
</feature>
<keyword evidence="7 12" id="KW-0547">Nucleotide-binding</keyword>
<dbReference type="FunFam" id="3.30.200.20:FF:000077">
    <property type="entry name" value="Putative Serine/threonine-protein kinase/endoribonuclease IRE1"/>
    <property type="match status" value="1"/>
</dbReference>
<dbReference type="PANTHER" id="PTHR13954:SF6">
    <property type="entry name" value="NON-SPECIFIC SERINE_THREONINE PROTEIN KINASE"/>
    <property type="match status" value="1"/>
</dbReference>
<organism evidence="17 18">
    <name type="scientific">[Myrmecia] bisecta</name>
    <dbReference type="NCBI Taxonomy" id="41462"/>
    <lineage>
        <taxon>Eukaryota</taxon>
        <taxon>Viridiplantae</taxon>
        <taxon>Chlorophyta</taxon>
        <taxon>core chlorophytes</taxon>
        <taxon>Trebouxiophyceae</taxon>
        <taxon>Trebouxiales</taxon>
        <taxon>Trebouxiaceae</taxon>
        <taxon>Myrmecia</taxon>
    </lineage>
</organism>
<comment type="caution">
    <text evidence="17">The sequence shown here is derived from an EMBL/GenBank/DDBJ whole genome shotgun (WGS) entry which is preliminary data.</text>
</comment>
<dbReference type="InterPro" id="IPR000719">
    <property type="entry name" value="Prot_kinase_dom"/>
</dbReference>
<gene>
    <name evidence="17" type="ORF">WJX72_001091</name>
</gene>
<dbReference type="InterPro" id="IPR018391">
    <property type="entry name" value="PQQ_b-propeller_rpt"/>
</dbReference>
<dbReference type="InterPro" id="IPR010513">
    <property type="entry name" value="KEN_dom"/>
</dbReference>
<evidence type="ECO:0000256" key="2">
    <source>
        <dbReference type="ARBA" id="ARBA00012513"/>
    </source>
</evidence>
<proteinExistence type="predicted"/>
<dbReference type="InterPro" id="IPR038357">
    <property type="entry name" value="KEN_sf"/>
</dbReference>
<evidence type="ECO:0000256" key="11">
    <source>
        <dbReference type="ARBA" id="ARBA00023136"/>
    </source>
</evidence>
<feature type="compositionally biased region" description="Low complexity" evidence="13">
    <location>
        <begin position="609"/>
        <end position="622"/>
    </location>
</feature>
<dbReference type="GO" id="GO:0004521">
    <property type="term" value="F:RNA endonuclease activity"/>
    <property type="evidence" value="ECO:0007669"/>
    <property type="project" value="InterPro"/>
</dbReference>
<keyword evidence="18" id="KW-1185">Reference proteome</keyword>
<evidence type="ECO:0000256" key="9">
    <source>
        <dbReference type="ARBA" id="ARBA00022840"/>
    </source>
</evidence>
<keyword evidence="6 14" id="KW-0732">Signal</keyword>
<dbReference type="GO" id="GO:0006397">
    <property type="term" value="P:mRNA processing"/>
    <property type="evidence" value="ECO:0007669"/>
    <property type="project" value="InterPro"/>
</dbReference>
<evidence type="ECO:0000256" key="4">
    <source>
        <dbReference type="ARBA" id="ARBA00022679"/>
    </source>
</evidence>
<feature type="signal peptide" evidence="14">
    <location>
        <begin position="1"/>
        <end position="23"/>
    </location>
</feature>
<reference evidence="17 18" key="1">
    <citation type="journal article" date="2024" name="Nat. Commun.">
        <title>Phylogenomics reveals the evolutionary origins of lichenization in chlorophyte algae.</title>
        <authorList>
            <person name="Puginier C."/>
            <person name="Libourel C."/>
            <person name="Otte J."/>
            <person name="Skaloud P."/>
            <person name="Haon M."/>
            <person name="Grisel S."/>
            <person name="Petersen M."/>
            <person name="Berrin J.G."/>
            <person name="Delaux P.M."/>
            <person name="Dal Grande F."/>
            <person name="Keller J."/>
        </authorList>
    </citation>
    <scope>NUCLEOTIDE SEQUENCE [LARGE SCALE GENOMIC DNA]</scope>
    <source>
        <strain evidence="17 18">SAG 2043</strain>
    </source>
</reference>
<feature type="chain" id="PRO_5043620856" description="non-specific serine/threonine protein kinase" evidence="14">
    <location>
        <begin position="24"/>
        <end position="1120"/>
    </location>
</feature>
<dbReference type="PROSITE" id="PS00107">
    <property type="entry name" value="PROTEIN_KINASE_ATP"/>
    <property type="match status" value="1"/>
</dbReference>
<evidence type="ECO:0000259" key="16">
    <source>
        <dbReference type="PROSITE" id="PS51392"/>
    </source>
</evidence>
<keyword evidence="3" id="KW-0723">Serine/threonine-protein kinase</keyword>
<dbReference type="GO" id="GO:0005524">
    <property type="term" value="F:ATP binding"/>
    <property type="evidence" value="ECO:0007669"/>
    <property type="project" value="UniProtKB-UniRule"/>
</dbReference>
<evidence type="ECO:0000256" key="5">
    <source>
        <dbReference type="ARBA" id="ARBA00022692"/>
    </source>
</evidence>
<keyword evidence="10" id="KW-1133">Transmembrane helix</keyword>
<dbReference type="SMART" id="SM00564">
    <property type="entry name" value="PQQ"/>
    <property type="match status" value="3"/>
</dbReference>
<evidence type="ECO:0000256" key="6">
    <source>
        <dbReference type="ARBA" id="ARBA00022729"/>
    </source>
</evidence>
<evidence type="ECO:0000256" key="13">
    <source>
        <dbReference type="SAM" id="MobiDB-lite"/>
    </source>
</evidence>
<dbReference type="InterPro" id="IPR008271">
    <property type="entry name" value="Ser/Thr_kinase_AS"/>
</dbReference>
<dbReference type="SMART" id="SM00220">
    <property type="entry name" value="S_TKc"/>
    <property type="match status" value="1"/>
</dbReference>
<evidence type="ECO:0000256" key="14">
    <source>
        <dbReference type="SAM" id="SignalP"/>
    </source>
</evidence>
<evidence type="ECO:0000313" key="18">
    <source>
        <dbReference type="Proteomes" id="UP001489004"/>
    </source>
</evidence>
<comment type="subcellular location">
    <subcellularLocation>
        <location evidence="1">Membrane</location>
        <topology evidence="1">Single-pass type I membrane protein</topology>
    </subcellularLocation>
</comment>
<dbReference type="InterPro" id="IPR017441">
    <property type="entry name" value="Protein_kinase_ATP_BS"/>
</dbReference>
<dbReference type="GO" id="GO:0004674">
    <property type="term" value="F:protein serine/threonine kinase activity"/>
    <property type="evidence" value="ECO:0007669"/>
    <property type="project" value="UniProtKB-KW"/>
</dbReference>
<dbReference type="Gene3D" id="1.10.510.10">
    <property type="entry name" value="Transferase(Phosphotransferase) domain 1"/>
    <property type="match status" value="1"/>
</dbReference>
<dbReference type="GO" id="GO:0051082">
    <property type="term" value="F:unfolded protein binding"/>
    <property type="evidence" value="ECO:0007669"/>
    <property type="project" value="TreeGrafter"/>
</dbReference>
<dbReference type="Gene3D" id="1.20.1440.180">
    <property type="entry name" value="KEN domain"/>
    <property type="match status" value="1"/>
</dbReference>
<feature type="region of interest" description="Disordered" evidence="13">
    <location>
        <begin position="1048"/>
        <end position="1120"/>
    </location>
</feature>
<feature type="region of interest" description="Disordered" evidence="13">
    <location>
        <begin position="602"/>
        <end position="625"/>
    </location>
</feature>
<feature type="binding site" evidence="12">
    <location>
        <position position="668"/>
    </location>
    <ligand>
        <name>ATP</name>
        <dbReference type="ChEBI" id="CHEBI:30616"/>
    </ligand>
</feature>
<dbReference type="PROSITE" id="PS50011">
    <property type="entry name" value="PROTEIN_KINASE_DOM"/>
    <property type="match status" value="1"/>
</dbReference>